<evidence type="ECO:0000256" key="2">
    <source>
        <dbReference type="ARBA" id="ARBA00022517"/>
    </source>
</evidence>
<dbReference type="PANTHER" id="PTHR10920">
    <property type="entry name" value="RIBOSOMAL RNA METHYLTRANSFERASE"/>
    <property type="match status" value="1"/>
</dbReference>
<name>A0A7M7KZ24_VARDE</name>
<feature type="coiled-coil region" evidence="8">
    <location>
        <begin position="689"/>
        <end position="723"/>
    </location>
</feature>
<keyword evidence="5 8" id="KW-0808">Transferase</keyword>
<dbReference type="Pfam" id="PF11861">
    <property type="entry name" value="DUF3381"/>
    <property type="match status" value="1"/>
</dbReference>
<evidence type="ECO:0000256" key="7">
    <source>
        <dbReference type="ARBA" id="ARBA00023242"/>
    </source>
</evidence>
<feature type="active site" description="Proton acceptor" evidence="8">
    <location>
        <position position="157"/>
    </location>
</feature>
<dbReference type="InterPro" id="IPR002877">
    <property type="entry name" value="RNA_MeTrfase_FtsJ_dom"/>
</dbReference>
<evidence type="ECO:0000256" key="1">
    <source>
        <dbReference type="ARBA" id="ARBA00004604"/>
    </source>
</evidence>
<evidence type="ECO:0000256" key="5">
    <source>
        <dbReference type="ARBA" id="ARBA00022679"/>
    </source>
</evidence>
<feature type="domain" description="DUF3381" evidence="12">
    <location>
        <begin position="239"/>
        <end position="381"/>
    </location>
</feature>
<dbReference type="GO" id="GO:0005730">
    <property type="term" value="C:nucleolus"/>
    <property type="evidence" value="ECO:0007669"/>
    <property type="project" value="UniProtKB-SubCell"/>
</dbReference>
<dbReference type="FunCoup" id="A0A7M7KZ24">
    <property type="interactions" value="1704"/>
</dbReference>
<feature type="binding site" evidence="8">
    <location>
        <position position="117"/>
    </location>
    <ligand>
        <name>S-adenosyl-L-methionine</name>
        <dbReference type="ChEBI" id="CHEBI:59789"/>
    </ligand>
</feature>
<dbReference type="InterPro" id="IPR015507">
    <property type="entry name" value="rRNA-MeTfrase_E"/>
</dbReference>
<dbReference type="PANTHER" id="PTHR10920:SF13">
    <property type="entry name" value="PRE-RRNA 2'-O-RIBOSE RNA METHYLTRANSFERASE FTSJ3"/>
    <property type="match status" value="1"/>
</dbReference>
<feature type="coiled-coil region" evidence="8">
    <location>
        <begin position="360"/>
        <end position="387"/>
    </location>
</feature>
<feature type="region of interest" description="Disordered" evidence="9">
    <location>
        <begin position="769"/>
        <end position="800"/>
    </location>
</feature>
<feature type="binding site" evidence="8">
    <location>
        <position position="76"/>
    </location>
    <ligand>
        <name>S-adenosyl-L-methionine</name>
        <dbReference type="ChEBI" id="CHEBI:59789"/>
    </ligand>
</feature>
<feature type="region of interest" description="Disordered" evidence="9">
    <location>
        <begin position="326"/>
        <end position="346"/>
    </location>
</feature>
<feature type="binding site" evidence="8">
    <location>
        <position position="92"/>
    </location>
    <ligand>
        <name>S-adenosyl-L-methionine</name>
        <dbReference type="ChEBI" id="CHEBI:59789"/>
    </ligand>
</feature>
<feature type="compositionally biased region" description="Basic and acidic residues" evidence="9">
    <location>
        <begin position="769"/>
        <end position="787"/>
    </location>
</feature>
<evidence type="ECO:0000313" key="14">
    <source>
        <dbReference type="Proteomes" id="UP000594260"/>
    </source>
</evidence>
<dbReference type="SUPFAM" id="SSF53335">
    <property type="entry name" value="S-adenosyl-L-methionine-dependent methyltransferases"/>
    <property type="match status" value="1"/>
</dbReference>
<dbReference type="AlphaFoldDB" id="A0A7M7KZ24"/>
<dbReference type="GO" id="GO:0000463">
    <property type="term" value="P:maturation of LSU-rRNA from tricistronic rRNA transcript (SSU-rRNA, 5.8S rRNA, LSU-rRNA)"/>
    <property type="evidence" value="ECO:0007669"/>
    <property type="project" value="TreeGrafter"/>
</dbReference>
<proteinExistence type="inferred from homology"/>
<feature type="compositionally biased region" description="Basic residues" evidence="9">
    <location>
        <begin position="532"/>
        <end position="544"/>
    </location>
</feature>
<dbReference type="FunFam" id="3.40.50.150:FF:000004">
    <property type="entry name" value="AdoMet-dependent rRNA methyltransferase SPB1"/>
    <property type="match status" value="1"/>
</dbReference>
<feature type="compositionally biased region" description="Basic residues" evidence="9">
    <location>
        <begin position="788"/>
        <end position="800"/>
    </location>
</feature>
<feature type="region of interest" description="Disordered" evidence="9">
    <location>
        <begin position="438"/>
        <end position="476"/>
    </location>
</feature>
<feature type="binding site" evidence="8">
    <location>
        <position position="56"/>
    </location>
    <ligand>
        <name>S-adenosyl-L-methionine</name>
        <dbReference type="ChEBI" id="CHEBI:59789"/>
    </ligand>
</feature>
<feature type="binding site" evidence="8">
    <location>
        <position position="58"/>
    </location>
    <ligand>
        <name>S-adenosyl-L-methionine</name>
        <dbReference type="ChEBI" id="CHEBI:59789"/>
    </ligand>
</feature>
<dbReference type="Proteomes" id="UP000594260">
    <property type="component" value="Unplaced"/>
</dbReference>
<dbReference type="InterPro" id="IPR029063">
    <property type="entry name" value="SAM-dependent_MTases_sf"/>
</dbReference>
<dbReference type="EC" id="2.1.1.-" evidence="8"/>
<dbReference type="EnsemblMetazoa" id="XM_022816986">
    <property type="protein sequence ID" value="XP_022672721"/>
    <property type="gene ID" value="LOC111255241"/>
</dbReference>
<dbReference type="OMA" id="QRKDKYY"/>
<feature type="domain" description="Ribosomal RNA methyltransferase SPB1-like C-terminal" evidence="11">
    <location>
        <begin position="581"/>
        <end position="785"/>
    </location>
</feature>
<organism evidence="13 14">
    <name type="scientific">Varroa destructor</name>
    <name type="common">Honeybee mite</name>
    <dbReference type="NCBI Taxonomy" id="109461"/>
    <lineage>
        <taxon>Eukaryota</taxon>
        <taxon>Metazoa</taxon>
        <taxon>Ecdysozoa</taxon>
        <taxon>Arthropoda</taxon>
        <taxon>Chelicerata</taxon>
        <taxon>Arachnida</taxon>
        <taxon>Acari</taxon>
        <taxon>Parasitiformes</taxon>
        <taxon>Mesostigmata</taxon>
        <taxon>Gamasina</taxon>
        <taxon>Dermanyssoidea</taxon>
        <taxon>Varroidae</taxon>
        <taxon>Varroa</taxon>
    </lineage>
</organism>
<dbReference type="GO" id="GO:0030687">
    <property type="term" value="C:preribosome, large subunit precursor"/>
    <property type="evidence" value="ECO:0007669"/>
    <property type="project" value="TreeGrafter"/>
</dbReference>
<protein>
    <recommendedName>
        <fullName evidence="8">Putative rRNA methyltransferase</fullName>
        <ecNumber evidence="8">2.1.1.-</ecNumber>
    </recommendedName>
    <alternativeName>
        <fullName evidence="8">2'-O-ribose RNA methyltransferase SPB1 homolog</fullName>
    </alternativeName>
</protein>
<feature type="region of interest" description="Disordered" evidence="9">
    <location>
        <begin position="529"/>
        <end position="561"/>
    </location>
</feature>
<dbReference type="Pfam" id="PF01728">
    <property type="entry name" value="FtsJ"/>
    <property type="match status" value="1"/>
</dbReference>
<evidence type="ECO:0000256" key="8">
    <source>
        <dbReference type="HAMAP-Rule" id="MF_03163"/>
    </source>
</evidence>
<reference evidence="13" key="1">
    <citation type="submission" date="2021-01" db="UniProtKB">
        <authorList>
            <consortium name="EnsemblMetazoa"/>
        </authorList>
    </citation>
    <scope>IDENTIFICATION</scope>
</reference>
<keyword evidence="8" id="KW-0175">Coiled coil</keyword>
<feature type="domain" description="Ribosomal RNA methyltransferase FtsJ" evidence="10">
    <location>
        <begin position="24"/>
        <end position="200"/>
    </location>
</feature>
<feature type="compositionally biased region" description="Acidic residues" evidence="9">
    <location>
        <begin position="451"/>
        <end position="472"/>
    </location>
</feature>
<comment type="subcellular location">
    <subcellularLocation>
        <location evidence="1 8">Nucleus</location>
        <location evidence="1 8">Nucleolus</location>
    </subcellularLocation>
</comment>
<keyword evidence="2 8" id="KW-0690">Ribosome biogenesis</keyword>
<comment type="function">
    <text evidence="8">Probable methyltransferase involved in the maturation of rRNA and in the biogenesis of ribosomal subunits.</text>
</comment>
<keyword evidence="4 8" id="KW-0489">Methyltransferase</keyword>
<evidence type="ECO:0000259" key="11">
    <source>
        <dbReference type="Pfam" id="PF07780"/>
    </source>
</evidence>
<dbReference type="GeneID" id="111255241"/>
<dbReference type="KEGG" id="vde:111255241"/>
<evidence type="ECO:0000256" key="4">
    <source>
        <dbReference type="ARBA" id="ARBA00022603"/>
    </source>
</evidence>
<keyword evidence="7 8" id="KW-0539">Nucleus</keyword>
<comment type="catalytic activity">
    <reaction evidence="8">
        <text>a ribonucleotide in rRNA + S-adenosyl-L-methionine = a 2'-O-methylribonucleotide in rRNA + S-adenosyl-L-homocysteine + H(+)</text>
        <dbReference type="Rhea" id="RHEA:48628"/>
        <dbReference type="Rhea" id="RHEA-COMP:12164"/>
        <dbReference type="Rhea" id="RHEA-COMP:12165"/>
        <dbReference type="ChEBI" id="CHEBI:15378"/>
        <dbReference type="ChEBI" id="CHEBI:57856"/>
        <dbReference type="ChEBI" id="CHEBI:59789"/>
        <dbReference type="ChEBI" id="CHEBI:90675"/>
        <dbReference type="ChEBI" id="CHEBI:90676"/>
    </reaction>
</comment>
<dbReference type="InterPro" id="IPR050082">
    <property type="entry name" value="RNA_methyltr_RlmE"/>
</dbReference>
<dbReference type="RefSeq" id="XP_022672721.1">
    <property type="nucleotide sequence ID" value="XM_022816986.1"/>
</dbReference>
<keyword evidence="14" id="KW-1185">Reference proteome</keyword>
<dbReference type="GO" id="GO:0000466">
    <property type="term" value="P:maturation of 5.8S rRNA from tricistronic rRNA transcript (SSU-rRNA, 5.8S rRNA, LSU-rRNA)"/>
    <property type="evidence" value="ECO:0007669"/>
    <property type="project" value="TreeGrafter"/>
</dbReference>
<evidence type="ECO:0000256" key="3">
    <source>
        <dbReference type="ARBA" id="ARBA00022552"/>
    </source>
</evidence>
<dbReference type="InParanoid" id="A0A7M7KZ24"/>
<dbReference type="InterPro" id="IPR024576">
    <property type="entry name" value="rRNA_MeTfrase_Spb1_DUF3381"/>
</dbReference>
<dbReference type="GO" id="GO:0016435">
    <property type="term" value="F:rRNA (guanine) methyltransferase activity"/>
    <property type="evidence" value="ECO:0007669"/>
    <property type="project" value="TreeGrafter"/>
</dbReference>
<sequence length="800" mass="92506">MGQKGKTGKQRRDKFYHLAKETGYRSRASFKLIQLNRKFEFLQRSRVLIDLCAAPGGWLQVAQKYMPASSLIIGVDVVPIKPIPNVVGLTHDITTQDCRKALKGELKTWKADVVLNDGAPNVGKNWLHDAYSQICLSLHALRLASEFLVKGGWFVTKVFRSKDYNAFMWVLKKLFRKVSATKPRASRHESAEIFIVCQGYVAPDKLDDRFFNAKYLFEELDISQETATKNVLERAASLKKPKAEGYKDGARMHESISCVEFIKSDRFMELLGEVHEIVLDNDHVINHPSTSEEIKLCCKDIKVLGKSELRSLILWRKKLHEQFKKEDGEDNVEELDMKENDDSDDDEETKLFRHVQQMNAAAMQELKRVKRKKLKQLRKTRDALNLKMIIKGDEGIVQEDKDVFQLKKLESMKQAMVDGHDLSNDELEEVGDTGVAISRKSAKVTESRDSDVDDDDHDEEMEWNENEDGEAVDPDKIVNELGTGRVRKVEKASSWFSRTTLVGQTTVYDDLCEDVPSLKNVRSEVNQDLKRRREYGKKAAKRKKGDPELNSSDDEYEDTVENEHDQYIDQIEQELDEIRKEKEARKPQIKKALGIITEMQEKEKEGIPMLDAYGRALGERLIRSAKSRRDIFNEGFHRYMFDDRENLPSWFVEDEKKHCLKLPEVSSESLRRNKEELKEVNVKTIKRVVEAKSRKKRRFMKRMEKARKKAEELCGNLDMSETEKAQNLKQIYSKALKKEKKEVKYIVSKKFQGQTRVPKFKGNVKLKVVDPRMKKDLRAAKSKEKTKSRGRKGKAGGKRH</sequence>
<dbReference type="Gene3D" id="3.40.50.150">
    <property type="entry name" value="Vaccinia Virus protein VP39"/>
    <property type="match status" value="1"/>
</dbReference>
<dbReference type="InterPro" id="IPR012920">
    <property type="entry name" value="rRNA_MeTfrase_SPB1-like_C"/>
</dbReference>
<accession>A0A7M7KZ24</accession>
<evidence type="ECO:0000313" key="13">
    <source>
        <dbReference type="EnsemblMetazoa" id="XP_022672721"/>
    </source>
</evidence>
<feature type="compositionally biased region" description="Acidic residues" evidence="9">
    <location>
        <begin position="551"/>
        <end position="560"/>
    </location>
</feature>
<dbReference type="OrthoDB" id="1287559at2759"/>
<evidence type="ECO:0000256" key="6">
    <source>
        <dbReference type="ARBA" id="ARBA00022691"/>
    </source>
</evidence>
<dbReference type="HAMAP" id="MF_03163">
    <property type="entry name" value="RNA_methyltr_E_SPB1"/>
    <property type="match status" value="1"/>
</dbReference>
<keyword evidence="3 8" id="KW-0698">rRNA processing</keyword>
<evidence type="ECO:0000256" key="9">
    <source>
        <dbReference type="SAM" id="MobiDB-lite"/>
    </source>
</evidence>
<dbReference type="Pfam" id="PF07780">
    <property type="entry name" value="Spb1_C"/>
    <property type="match status" value="1"/>
</dbReference>
<dbReference type="GO" id="GO:0008650">
    <property type="term" value="F:rRNA (uridine-2'-O-)-methyltransferase activity"/>
    <property type="evidence" value="ECO:0007669"/>
    <property type="project" value="TreeGrafter"/>
</dbReference>
<comment type="similarity">
    <text evidence="8">Belongs to the class I-like SAM-binding methyltransferase superfamily. RNA methyltransferase RlmE family. SPB1 subfamily.</text>
</comment>
<evidence type="ECO:0000259" key="10">
    <source>
        <dbReference type="Pfam" id="PF01728"/>
    </source>
</evidence>
<evidence type="ECO:0000259" key="12">
    <source>
        <dbReference type="Pfam" id="PF11861"/>
    </source>
</evidence>
<keyword evidence="6 8" id="KW-0949">S-adenosyl-L-methionine</keyword>
<dbReference type="InterPro" id="IPR028589">
    <property type="entry name" value="SPB1-like"/>
</dbReference>
<dbReference type="HAMAP" id="MF_01547">
    <property type="entry name" value="RNA_methyltr_E"/>
    <property type="match status" value="1"/>
</dbReference>